<feature type="compositionally biased region" description="Acidic residues" evidence="1">
    <location>
        <begin position="38"/>
        <end position="47"/>
    </location>
</feature>
<evidence type="ECO:0000313" key="3">
    <source>
        <dbReference type="Proteomes" id="UP000298663"/>
    </source>
</evidence>
<reference evidence="2 3" key="2">
    <citation type="journal article" date="2019" name="G3 (Bethesda)">
        <title>Hybrid Assembly of the Genome of the Entomopathogenic Nematode Steinernema carpocapsae Identifies the X-Chromosome.</title>
        <authorList>
            <person name="Serra L."/>
            <person name="Macchietto M."/>
            <person name="Macias-Munoz A."/>
            <person name="McGill C.J."/>
            <person name="Rodriguez I.M."/>
            <person name="Rodriguez B."/>
            <person name="Murad R."/>
            <person name="Mortazavi A."/>
        </authorList>
    </citation>
    <scope>NUCLEOTIDE SEQUENCE [LARGE SCALE GENOMIC DNA]</scope>
    <source>
        <strain evidence="2 3">ALL</strain>
    </source>
</reference>
<keyword evidence="3" id="KW-1185">Reference proteome</keyword>
<feature type="compositionally biased region" description="Low complexity" evidence="1">
    <location>
        <begin position="477"/>
        <end position="487"/>
    </location>
</feature>
<evidence type="ECO:0000313" key="2">
    <source>
        <dbReference type="EMBL" id="TKR87715.1"/>
    </source>
</evidence>
<proteinExistence type="predicted"/>
<name>A0A4V6A4P0_STECR</name>
<feature type="compositionally biased region" description="Polar residues" evidence="1">
    <location>
        <begin position="209"/>
        <end position="230"/>
    </location>
</feature>
<feature type="compositionally biased region" description="Polar residues" evidence="1">
    <location>
        <begin position="310"/>
        <end position="320"/>
    </location>
</feature>
<gene>
    <name evidence="2" type="ORF">L596_012071</name>
</gene>
<feature type="compositionally biased region" description="Basic and acidic residues" evidence="1">
    <location>
        <begin position="1"/>
        <end position="14"/>
    </location>
</feature>
<feature type="compositionally biased region" description="Low complexity" evidence="1">
    <location>
        <begin position="501"/>
        <end position="517"/>
    </location>
</feature>
<feature type="compositionally biased region" description="Low complexity" evidence="1">
    <location>
        <begin position="190"/>
        <end position="201"/>
    </location>
</feature>
<feature type="compositionally biased region" description="Basic and acidic residues" evidence="1">
    <location>
        <begin position="543"/>
        <end position="552"/>
    </location>
</feature>
<feature type="region of interest" description="Disordered" evidence="1">
    <location>
        <begin position="86"/>
        <end position="130"/>
    </location>
</feature>
<feature type="compositionally biased region" description="Low complexity" evidence="1">
    <location>
        <begin position="231"/>
        <end position="241"/>
    </location>
</feature>
<feature type="compositionally biased region" description="Low complexity" evidence="1">
    <location>
        <begin position="282"/>
        <end position="291"/>
    </location>
</feature>
<feature type="region of interest" description="Disordered" evidence="1">
    <location>
        <begin position="171"/>
        <end position="517"/>
    </location>
</feature>
<dbReference type="AlphaFoldDB" id="A0A4V6A4P0"/>
<dbReference type="EMBL" id="AZBU02000003">
    <property type="protein sequence ID" value="TKR87715.1"/>
    <property type="molecule type" value="Genomic_DNA"/>
</dbReference>
<feature type="region of interest" description="Disordered" evidence="1">
    <location>
        <begin position="529"/>
        <end position="563"/>
    </location>
</feature>
<evidence type="ECO:0000256" key="1">
    <source>
        <dbReference type="SAM" id="MobiDB-lite"/>
    </source>
</evidence>
<sequence length="701" mass="75164">MTKKKDKPELHIRGPDPSAELEYPIRQRPAVMTMFGLPDDDFDDVDEFGYPAGIPNPDLTPAEPHHPTDDDLIYLDWNGRSARYIDVYGPAPPCPPPDPSARGASCRGRGRLPPPPETKPPKPKVSGYRFPYTPTLEEQRYAGPDTYAVSVRGVTRPLMNPKRAGLVSRFDERSVSSGEPVVVASSCPTRGSRGFGSSFGRNPYDYDRSFNSSRGTPNSGNFSSSRGTFNASRGTGSSSAGRPRHNSGPRGFGNSYDTGRSRRGSTVYGTSAASSSFVHNNSGSGSRSSMGTYDPGHIQNVQDFRPVDRTPSTGFNSSTRARGHGVRILQPGAPKIFVENAETQKSAEEAQKASQKAQEPAEEKTAEEAQESAEEAQKTAEEAQESAEEAQKTAEEAQESADLKNVPVPEQEFDELTEVVAASEEAEAAPENLQPVIEREEEDQETPEPLAEAEAIQAVQLPPLADAVITSEDVESGETSSSGGVSEAADSSSYVGDTTESSSLSHNNSGSGNWSSIGTYERGLRILQSAAPKISVENNPLPVDDRKEEEVQKPSFAAKPDEASELLPQVGAEEAQPADLKNVPFPEQEFDELTEVVAASEEAEAAPENLQPVIEREEEDQETPEPLAEAEAVQAVQLPRLADAVITSEDVESGEASSSGEVSEASDSLFSDGDTAEMLQRILVDLGALKRDILGYATGCV</sequence>
<feature type="compositionally biased region" description="Pro residues" evidence="1">
    <location>
        <begin position="90"/>
        <end position="99"/>
    </location>
</feature>
<comment type="caution">
    <text evidence="2">The sequence shown here is derived from an EMBL/GenBank/DDBJ whole genome shotgun (WGS) entry which is preliminary data.</text>
</comment>
<feature type="compositionally biased region" description="Polar residues" evidence="1">
    <location>
        <begin position="267"/>
        <end position="281"/>
    </location>
</feature>
<feature type="compositionally biased region" description="Low complexity" evidence="1">
    <location>
        <begin position="654"/>
        <end position="668"/>
    </location>
</feature>
<feature type="compositionally biased region" description="Polar residues" evidence="1">
    <location>
        <begin position="489"/>
        <end position="500"/>
    </location>
</feature>
<reference evidence="2 3" key="1">
    <citation type="journal article" date="2015" name="Genome Biol.">
        <title>Comparative genomics of Steinernema reveals deeply conserved gene regulatory networks.</title>
        <authorList>
            <person name="Dillman A.R."/>
            <person name="Macchietto M."/>
            <person name="Porter C.F."/>
            <person name="Rogers A."/>
            <person name="Williams B."/>
            <person name="Antoshechkin I."/>
            <person name="Lee M.M."/>
            <person name="Goodwin Z."/>
            <person name="Lu X."/>
            <person name="Lewis E.E."/>
            <person name="Goodrich-Blair H."/>
            <person name="Stock S.P."/>
            <person name="Adams B.J."/>
            <person name="Sternberg P.W."/>
            <person name="Mortazavi A."/>
        </authorList>
    </citation>
    <scope>NUCLEOTIDE SEQUENCE [LARGE SCALE GENOMIC DNA]</scope>
    <source>
        <strain evidence="2 3">ALL</strain>
    </source>
</reference>
<dbReference type="Proteomes" id="UP000298663">
    <property type="component" value="Unassembled WGS sequence"/>
</dbReference>
<feature type="region of interest" description="Disordered" evidence="1">
    <location>
        <begin position="1"/>
        <end position="72"/>
    </location>
</feature>
<feature type="region of interest" description="Disordered" evidence="1">
    <location>
        <begin position="648"/>
        <end position="669"/>
    </location>
</feature>
<feature type="region of interest" description="Disordered" evidence="1">
    <location>
        <begin position="600"/>
        <end position="628"/>
    </location>
</feature>
<accession>A0A4V6A4P0</accession>
<organism evidence="2 3">
    <name type="scientific">Steinernema carpocapsae</name>
    <name type="common">Entomopathogenic nematode</name>
    <dbReference type="NCBI Taxonomy" id="34508"/>
    <lineage>
        <taxon>Eukaryota</taxon>
        <taxon>Metazoa</taxon>
        <taxon>Ecdysozoa</taxon>
        <taxon>Nematoda</taxon>
        <taxon>Chromadorea</taxon>
        <taxon>Rhabditida</taxon>
        <taxon>Tylenchina</taxon>
        <taxon>Panagrolaimomorpha</taxon>
        <taxon>Strongyloidoidea</taxon>
        <taxon>Steinernematidae</taxon>
        <taxon>Steinernema</taxon>
    </lineage>
</organism>
<protein>
    <submittedName>
        <fullName evidence="2">Uncharacterized protein</fullName>
    </submittedName>
</protein>